<protein>
    <submittedName>
        <fullName evidence="3">Uncharacterized protein</fullName>
    </submittedName>
</protein>
<feature type="compositionally biased region" description="Gly residues" evidence="2">
    <location>
        <begin position="1"/>
        <end position="19"/>
    </location>
</feature>
<feature type="compositionally biased region" description="Low complexity" evidence="2">
    <location>
        <begin position="632"/>
        <end position="645"/>
    </location>
</feature>
<evidence type="ECO:0000256" key="2">
    <source>
        <dbReference type="SAM" id="MobiDB-lite"/>
    </source>
</evidence>
<name>K0RRK2_THAOC</name>
<dbReference type="EMBL" id="AGNL01044976">
    <property type="protein sequence ID" value="EJK49262.1"/>
    <property type="molecule type" value="Genomic_DNA"/>
</dbReference>
<dbReference type="Proteomes" id="UP000266841">
    <property type="component" value="Unassembled WGS sequence"/>
</dbReference>
<feature type="compositionally biased region" description="Polar residues" evidence="2">
    <location>
        <begin position="715"/>
        <end position="725"/>
    </location>
</feature>
<feature type="compositionally biased region" description="Low complexity" evidence="2">
    <location>
        <begin position="39"/>
        <end position="51"/>
    </location>
</feature>
<proteinExistence type="predicted"/>
<feature type="coiled-coil region" evidence="1">
    <location>
        <begin position="565"/>
        <end position="627"/>
    </location>
</feature>
<comment type="caution">
    <text evidence="3">The sequence shown here is derived from an EMBL/GenBank/DDBJ whole genome shotgun (WGS) entry which is preliminary data.</text>
</comment>
<feature type="region of interest" description="Disordered" evidence="2">
    <location>
        <begin position="900"/>
        <end position="919"/>
    </location>
</feature>
<evidence type="ECO:0000313" key="3">
    <source>
        <dbReference type="EMBL" id="EJK49262.1"/>
    </source>
</evidence>
<dbReference type="AlphaFoldDB" id="K0RRK2"/>
<feature type="region of interest" description="Disordered" evidence="2">
    <location>
        <begin position="632"/>
        <end position="725"/>
    </location>
</feature>
<gene>
    <name evidence="3" type="ORF">THAOC_31886</name>
</gene>
<reference evidence="3 4" key="1">
    <citation type="journal article" date="2012" name="Genome Biol.">
        <title>Genome and low-iron response of an oceanic diatom adapted to chronic iron limitation.</title>
        <authorList>
            <person name="Lommer M."/>
            <person name="Specht M."/>
            <person name="Roy A.S."/>
            <person name="Kraemer L."/>
            <person name="Andreson R."/>
            <person name="Gutowska M.A."/>
            <person name="Wolf J."/>
            <person name="Bergner S.V."/>
            <person name="Schilhabel M.B."/>
            <person name="Klostermeier U.C."/>
            <person name="Beiko R.G."/>
            <person name="Rosenstiel P."/>
            <person name="Hippler M."/>
            <person name="Laroche J."/>
        </authorList>
    </citation>
    <scope>NUCLEOTIDE SEQUENCE [LARGE SCALE GENOMIC DNA]</scope>
    <source>
        <strain evidence="3 4">CCMP1005</strain>
    </source>
</reference>
<evidence type="ECO:0000313" key="4">
    <source>
        <dbReference type="Proteomes" id="UP000266841"/>
    </source>
</evidence>
<feature type="compositionally biased region" description="Polar residues" evidence="2">
    <location>
        <begin position="666"/>
        <end position="692"/>
    </location>
</feature>
<organism evidence="3 4">
    <name type="scientific">Thalassiosira oceanica</name>
    <name type="common">Marine diatom</name>
    <dbReference type="NCBI Taxonomy" id="159749"/>
    <lineage>
        <taxon>Eukaryota</taxon>
        <taxon>Sar</taxon>
        <taxon>Stramenopiles</taxon>
        <taxon>Ochrophyta</taxon>
        <taxon>Bacillariophyta</taxon>
        <taxon>Coscinodiscophyceae</taxon>
        <taxon>Thalassiosirophycidae</taxon>
        <taxon>Thalassiosirales</taxon>
        <taxon>Thalassiosiraceae</taxon>
        <taxon>Thalassiosira</taxon>
    </lineage>
</organism>
<sequence>MADSSGGGGDGGDGDGGGDPPSRRSVANPYGPYVPPSGRAPAAPAPANARNTQASATSNRRDNTNALSPVLLEAGLDPTALLGLSDSALDIRRTAIVYLNRFLGSSDSDFYYNDRYPTSVGALTAEHVAGELLKKFLSHYGLWLATNRHKAKNTGNALQVGALEDYFKASKEVLKHKFGSHELFKGNTDWWFSELKGKFVTACVRCQKNDQETAELRQAYPLYRDLSTNDTAVRACYLGTLPVDAKTVGMSMISTMDSPTARRFAEHTIGRNVIARSSEHFFARWDEGAFDPRFRCPDFDWQIIKQLDKQCMLVYCDLHLYCLCPIFAFGVFFLYGNLERSGVDEKRSHSYYTIRSHCPHPEQKKMMSSKSTKKAVMTENRMHPDLSIKEEQNRSGHTGSDTNANAEGYVCATPAASHPAAMAVSGYKNCHGEAWPYNFECLGLAVVDDVKRLIGKLFTIDVPQLKEGGKLYPLTLMAAARLVGTFHLLMKDFPNGNPIISKILKGAQEAGVEDARVTQTPGPRHQAVLLFWSRKIHEDFKSKNRELPLPDASVATQLSSVGEELRATTNKLDGVNEKVDKLEANMELIMGHFNLQANEMKKLKADNECKDNEIARLRRELAKQKRANLCLLSSPKTPSNSSSTLRLHRDSPCDGDSQASKRQRTSDLTTQTAAEDDLTTQTAAENGSTMTAVENGDDMEASSPMNEAAEENPTDEISANQTQHQQTLAQVLNGGGASTNTIGGIEVVHELYRLWKDGTLAVKAGTLDDGSVLPKSVLFDSNHDLFVDYHPAFKDNEQAKYKRAMTLVAMGISKDQWRQLIAGDLEDKPMRELFAEISKSTMEKAFTLEIQSKLKPANAKPSRRLQTTLSSLSARLVNIRKSYKTHGKSDLEVDNIFARESGSVSSSRQSTLSFGPARR</sequence>
<keyword evidence="1" id="KW-0175">Coiled coil</keyword>
<feature type="compositionally biased region" description="Low complexity" evidence="2">
    <location>
        <begin position="901"/>
        <end position="913"/>
    </location>
</feature>
<feature type="region of interest" description="Disordered" evidence="2">
    <location>
        <begin position="1"/>
        <end position="63"/>
    </location>
</feature>
<evidence type="ECO:0000256" key="1">
    <source>
        <dbReference type="SAM" id="Coils"/>
    </source>
</evidence>
<keyword evidence="4" id="KW-1185">Reference proteome</keyword>
<accession>K0RRK2</accession>